<sequence>MSDRLQKAVETPQLASAPGPAKPRSVVFLPLWRHLLGDELRRLRHERGETLEETARHAGVSPQYLSEMERGVKDPSSEMIAAVAGALRVTLVDLTRAVSEHAHGAPAARAAQSLGSAVQNGVCLTGLALAA</sequence>
<dbReference type="InterPro" id="IPR010982">
    <property type="entry name" value="Lambda_DNA-bd_dom_sf"/>
</dbReference>
<dbReference type="Pfam" id="PF13560">
    <property type="entry name" value="HTH_31"/>
    <property type="match status" value="1"/>
</dbReference>
<dbReference type="PROSITE" id="PS50943">
    <property type="entry name" value="HTH_CROC1"/>
    <property type="match status" value="1"/>
</dbReference>
<name>A0A6G8FGW4_9MICO</name>
<gene>
    <name evidence="4" type="ORF">G7067_02950</name>
</gene>
<evidence type="ECO:0000313" key="5">
    <source>
        <dbReference type="Proteomes" id="UP000501387"/>
    </source>
</evidence>
<proteinExistence type="predicted"/>
<dbReference type="GO" id="GO:0005829">
    <property type="term" value="C:cytosol"/>
    <property type="evidence" value="ECO:0007669"/>
    <property type="project" value="TreeGrafter"/>
</dbReference>
<dbReference type="EMBL" id="CP049934">
    <property type="protein sequence ID" value="QIM15608.1"/>
    <property type="molecule type" value="Genomic_DNA"/>
</dbReference>
<dbReference type="KEGG" id="lins:G7067_02950"/>
<dbReference type="RefSeq" id="WP_166321862.1">
    <property type="nucleotide sequence ID" value="NZ_CP049934.1"/>
</dbReference>
<dbReference type="CDD" id="cd00093">
    <property type="entry name" value="HTH_XRE"/>
    <property type="match status" value="1"/>
</dbReference>
<organism evidence="4 5">
    <name type="scientific">Leucobacter insecticola</name>
    <dbReference type="NCBI Taxonomy" id="2714934"/>
    <lineage>
        <taxon>Bacteria</taxon>
        <taxon>Bacillati</taxon>
        <taxon>Actinomycetota</taxon>
        <taxon>Actinomycetes</taxon>
        <taxon>Micrococcales</taxon>
        <taxon>Microbacteriaceae</taxon>
        <taxon>Leucobacter</taxon>
    </lineage>
</organism>
<dbReference type="Gene3D" id="1.10.260.40">
    <property type="entry name" value="lambda repressor-like DNA-binding domains"/>
    <property type="match status" value="1"/>
</dbReference>
<dbReference type="SUPFAM" id="SSF47413">
    <property type="entry name" value="lambda repressor-like DNA-binding domains"/>
    <property type="match status" value="1"/>
</dbReference>
<feature type="domain" description="HTH cro/C1-type" evidence="3">
    <location>
        <begin position="40"/>
        <end position="94"/>
    </location>
</feature>
<evidence type="ECO:0000313" key="4">
    <source>
        <dbReference type="EMBL" id="QIM15608.1"/>
    </source>
</evidence>
<evidence type="ECO:0000259" key="3">
    <source>
        <dbReference type="PROSITE" id="PS50943"/>
    </source>
</evidence>
<dbReference type="GO" id="GO:0003700">
    <property type="term" value="F:DNA-binding transcription factor activity"/>
    <property type="evidence" value="ECO:0007669"/>
    <property type="project" value="TreeGrafter"/>
</dbReference>
<dbReference type="SMART" id="SM00530">
    <property type="entry name" value="HTH_XRE"/>
    <property type="match status" value="1"/>
</dbReference>
<reference evidence="4 5" key="1">
    <citation type="submission" date="2020-03" db="EMBL/GenBank/DDBJ databases">
        <title>Leucobacter sp. nov., isolated from beetles.</title>
        <authorList>
            <person name="Hyun D.-W."/>
            <person name="Bae J.-W."/>
        </authorList>
    </citation>
    <scope>NUCLEOTIDE SEQUENCE [LARGE SCALE GENOMIC DNA]</scope>
    <source>
        <strain evidence="4 5">HDW9B</strain>
    </source>
</reference>
<dbReference type="PANTHER" id="PTHR46797:SF1">
    <property type="entry name" value="METHYLPHOSPHONATE SYNTHASE"/>
    <property type="match status" value="1"/>
</dbReference>
<dbReference type="AlphaFoldDB" id="A0A6G8FGW4"/>
<feature type="region of interest" description="Disordered" evidence="2">
    <location>
        <begin position="1"/>
        <end position="21"/>
    </location>
</feature>
<dbReference type="InterPro" id="IPR001387">
    <property type="entry name" value="Cro/C1-type_HTH"/>
</dbReference>
<dbReference type="Proteomes" id="UP000501387">
    <property type="component" value="Chromosome"/>
</dbReference>
<keyword evidence="5" id="KW-1185">Reference proteome</keyword>
<evidence type="ECO:0000256" key="2">
    <source>
        <dbReference type="SAM" id="MobiDB-lite"/>
    </source>
</evidence>
<keyword evidence="1" id="KW-0238">DNA-binding</keyword>
<accession>A0A6G8FGW4</accession>
<dbReference type="PANTHER" id="PTHR46797">
    <property type="entry name" value="HTH-TYPE TRANSCRIPTIONAL REGULATOR"/>
    <property type="match status" value="1"/>
</dbReference>
<protein>
    <submittedName>
        <fullName evidence="4">Helix-turn-helix transcriptional regulator</fullName>
    </submittedName>
</protein>
<dbReference type="InterPro" id="IPR050807">
    <property type="entry name" value="TransReg_Diox_bact_type"/>
</dbReference>
<evidence type="ECO:0000256" key="1">
    <source>
        <dbReference type="ARBA" id="ARBA00023125"/>
    </source>
</evidence>
<dbReference type="GO" id="GO:0003677">
    <property type="term" value="F:DNA binding"/>
    <property type="evidence" value="ECO:0007669"/>
    <property type="project" value="UniProtKB-KW"/>
</dbReference>